<dbReference type="InterPro" id="IPR027417">
    <property type="entry name" value="P-loop_NTPase"/>
</dbReference>
<gene>
    <name evidence="5" type="ORF">JGI23_01238</name>
</gene>
<keyword evidence="6" id="KW-1185">Reference proteome</keyword>
<keyword evidence="2" id="KW-0547">Nucleotide-binding</keyword>
<dbReference type="Gene3D" id="3.40.50.300">
    <property type="entry name" value="P-loop containing nucleotide triphosphate hydrolases"/>
    <property type="match status" value="1"/>
</dbReference>
<dbReference type="GO" id="GO:0005886">
    <property type="term" value="C:plasma membrane"/>
    <property type="evidence" value="ECO:0007669"/>
    <property type="project" value="TreeGrafter"/>
</dbReference>
<dbReference type="AlphaFoldDB" id="A0A0N7MXU0"/>
<evidence type="ECO:0000313" key="6">
    <source>
        <dbReference type="Proteomes" id="UP000199197"/>
    </source>
</evidence>
<organism evidence="5 6">
    <name type="scientific">Candidatus Chryseopegocella kryptomonas</name>
    <dbReference type="NCBI Taxonomy" id="1633643"/>
    <lineage>
        <taxon>Bacteria</taxon>
        <taxon>Pseudomonadati</taxon>
        <taxon>Candidatus Kryptoniota</taxon>
        <taxon>Candidatus Chryseopegocella</taxon>
    </lineage>
</organism>
<evidence type="ECO:0000256" key="1">
    <source>
        <dbReference type="ARBA" id="ARBA00006611"/>
    </source>
</evidence>
<dbReference type="Proteomes" id="UP000199197">
    <property type="component" value="Unassembled WGS sequence"/>
</dbReference>
<dbReference type="GO" id="GO:0016887">
    <property type="term" value="F:ATP hydrolysis activity"/>
    <property type="evidence" value="ECO:0007669"/>
    <property type="project" value="TreeGrafter"/>
</dbReference>
<sequence>MAALHYIIKPEINVLTVEDPVEYIIPGARQLKIGPKMNFEQALRAILRHDPDVVMVGEIRDKETAEIAIKLANTGHLTFSTLHTNDAPSAISRLYKMGIETFLIAYAINIIIAQRLIRKLCDKCKRPIEDLDPAIPLSLGFTEEEIKNTVFYEAVGCDQCHGGYKGRIAIHEALYFTKEIRRLIFKTGRDIDEEAIREQAIKDGMLTLRAAGRERIKQGLTTLEEVAHATTED</sequence>
<dbReference type="GO" id="GO:0005524">
    <property type="term" value="F:ATP binding"/>
    <property type="evidence" value="ECO:0007669"/>
    <property type="project" value="UniProtKB-KW"/>
</dbReference>
<protein>
    <submittedName>
        <fullName evidence="5">Type II/IV secretion system protein</fullName>
    </submittedName>
</protein>
<dbReference type="Pfam" id="PF00437">
    <property type="entry name" value="T2SSE"/>
    <property type="match status" value="1"/>
</dbReference>
<dbReference type="InterPro" id="IPR001482">
    <property type="entry name" value="T2SS/T4SS_dom"/>
</dbReference>
<dbReference type="CDD" id="cd01129">
    <property type="entry name" value="PulE-GspE-like"/>
    <property type="match status" value="1"/>
</dbReference>
<dbReference type="PANTHER" id="PTHR30258">
    <property type="entry name" value="TYPE II SECRETION SYSTEM PROTEIN GSPE-RELATED"/>
    <property type="match status" value="1"/>
</dbReference>
<keyword evidence="3" id="KW-0067">ATP-binding</keyword>
<name>A0A0N7MXU0_9BACT</name>
<dbReference type="PROSITE" id="PS00662">
    <property type="entry name" value="T2SP_E"/>
    <property type="match status" value="1"/>
</dbReference>
<accession>A0A0N7MXU0</accession>
<evidence type="ECO:0000259" key="4">
    <source>
        <dbReference type="PROSITE" id="PS00662"/>
    </source>
</evidence>
<feature type="domain" description="Bacterial type II secretion system protein E" evidence="4">
    <location>
        <begin position="47"/>
        <end position="61"/>
    </location>
</feature>
<dbReference type="SUPFAM" id="SSF52540">
    <property type="entry name" value="P-loop containing nucleoside triphosphate hydrolases"/>
    <property type="match status" value="1"/>
</dbReference>
<evidence type="ECO:0000313" key="5">
    <source>
        <dbReference type="EMBL" id="CUT02379.1"/>
    </source>
</evidence>
<comment type="similarity">
    <text evidence="1">Belongs to the GSP E family.</text>
</comment>
<evidence type="ECO:0000256" key="2">
    <source>
        <dbReference type="ARBA" id="ARBA00022741"/>
    </source>
</evidence>
<evidence type="ECO:0000256" key="3">
    <source>
        <dbReference type="ARBA" id="ARBA00022840"/>
    </source>
</evidence>
<proteinExistence type="inferred from homology"/>
<dbReference type="EMBL" id="CZVW01000012">
    <property type="protein sequence ID" value="CUT02379.1"/>
    <property type="molecule type" value="Genomic_DNA"/>
</dbReference>
<reference evidence="6" key="1">
    <citation type="submission" date="2015-11" db="EMBL/GenBank/DDBJ databases">
        <authorList>
            <person name="Varghese N."/>
        </authorList>
    </citation>
    <scope>NUCLEOTIDE SEQUENCE [LARGE SCALE GENOMIC DNA]</scope>
    <source>
        <strain evidence="6">JGI-23</strain>
    </source>
</reference>
<dbReference type="PANTHER" id="PTHR30258:SF1">
    <property type="entry name" value="PROTEIN TRANSPORT PROTEIN HOFB HOMOLOG"/>
    <property type="match status" value="1"/>
</dbReference>